<protein>
    <submittedName>
        <fullName evidence="2">Uncharacterized protein</fullName>
    </submittedName>
</protein>
<feature type="compositionally biased region" description="Basic and acidic residues" evidence="1">
    <location>
        <begin position="174"/>
        <end position="188"/>
    </location>
</feature>
<keyword evidence="3" id="KW-1185">Reference proteome</keyword>
<name>A0ABQ9INL8_9NEOP</name>
<dbReference type="PROSITE" id="PS51885">
    <property type="entry name" value="NEPRILYSIN"/>
    <property type="match status" value="1"/>
</dbReference>
<sequence>MKVVRGGIWDRAVAHDGGRAEDTRENPLTIGIVRHDSHVRKSGVTPLGIEPSLRWWEAGALLALCHSAWRRDVHPSKTAHPSCCSFLQITSDRGGLVVKILASHPGEQGSIPDKIAPGFSHVGIVPDDDVGRLVFPGISPPPTPPFILALPPSLTTLHPSSALKTSGAYGAAPEQKDEENGRSPRKPAEPTASSCTIPTGENPERPGRGLNPDRLEKIGSHKGDSGTCIKCAIAATRRSLNWRAVFSSHCEEAGCAHDEAPGAAACRHEACQEAARRAATVAALGRDPCRDFYQFACRGGSSGGGAAADEALSLATLQRHVDRQLQRESFLHLRRRGAAVVQQQSDSLNDRNRVLERDSECPLHRTQQSKSETLYRRTGFDSRWACSRIFACGDRAGRCRWSVGFVGNLTPPPPPPAPFHSGAAPFAPRFPLIRSRDLDVKRRPNLFTHSHSLAMVLKPATPLASSYVIHKIQFAMGWRGGKREIPEKTRRPAASSDTIPACENQGSDPTGNRTRSANKVLGELSDNYTTAALFDLKRSQPKGAVLG</sequence>
<feature type="compositionally biased region" description="Basic and acidic residues" evidence="1">
    <location>
        <begin position="202"/>
        <end position="219"/>
    </location>
</feature>
<organism evidence="2 3">
    <name type="scientific">Dryococelus australis</name>
    <dbReference type="NCBI Taxonomy" id="614101"/>
    <lineage>
        <taxon>Eukaryota</taxon>
        <taxon>Metazoa</taxon>
        <taxon>Ecdysozoa</taxon>
        <taxon>Arthropoda</taxon>
        <taxon>Hexapoda</taxon>
        <taxon>Insecta</taxon>
        <taxon>Pterygota</taxon>
        <taxon>Neoptera</taxon>
        <taxon>Polyneoptera</taxon>
        <taxon>Phasmatodea</taxon>
        <taxon>Verophasmatodea</taxon>
        <taxon>Anareolatae</taxon>
        <taxon>Phasmatidae</taxon>
        <taxon>Eurycanthinae</taxon>
        <taxon>Dryococelus</taxon>
    </lineage>
</organism>
<reference evidence="2 3" key="1">
    <citation type="submission" date="2023-02" db="EMBL/GenBank/DDBJ databases">
        <title>LHISI_Scaffold_Assembly.</title>
        <authorList>
            <person name="Stuart O.P."/>
            <person name="Cleave R."/>
            <person name="Magrath M.J.L."/>
            <person name="Mikheyev A.S."/>
        </authorList>
    </citation>
    <scope>NUCLEOTIDE SEQUENCE [LARGE SCALE GENOMIC DNA]</scope>
    <source>
        <strain evidence="2">Daus_M_001</strain>
        <tissue evidence="2">Leg muscle</tissue>
    </source>
</reference>
<feature type="region of interest" description="Disordered" evidence="1">
    <location>
        <begin position="484"/>
        <end position="516"/>
    </location>
</feature>
<proteinExistence type="predicted"/>
<accession>A0ABQ9INL8</accession>
<dbReference type="EMBL" id="JARBHB010000001">
    <property type="protein sequence ID" value="KAJ8898232.1"/>
    <property type="molecule type" value="Genomic_DNA"/>
</dbReference>
<feature type="region of interest" description="Disordered" evidence="1">
    <location>
        <begin position="159"/>
        <end position="219"/>
    </location>
</feature>
<evidence type="ECO:0000313" key="2">
    <source>
        <dbReference type="EMBL" id="KAJ8898232.1"/>
    </source>
</evidence>
<evidence type="ECO:0000313" key="3">
    <source>
        <dbReference type="Proteomes" id="UP001159363"/>
    </source>
</evidence>
<evidence type="ECO:0000256" key="1">
    <source>
        <dbReference type="SAM" id="MobiDB-lite"/>
    </source>
</evidence>
<dbReference type="Proteomes" id="UP001159363">
    <property type="component" value="Chromosome 1"/>
</dbReference>
<comment type="caution">
    <text evidence="2">The sequence shown here is derived from an EMBL/GenBank/DDBJ whole genome shotgun (WGS) entry which is preliminary data.</text>
</comment>
<gene>
    <name evidence="2" type="ORF">PR048_003592</name>
</gene>
<dbReference type="InterPro" id="IPR000718">
    <property type="entry name" value="Peptidase_M13"/>
</dbReference>
<feature type="compositionally biased region" description="Polar residues" evidence="1">
    <location>
        <begin position="504"/>
        <end position="516"/>
    </location>
</feature>